<name>A0A1F4W2W5_UNCKA</name>
<evidence type="ECO:0000259" key="1">
    <source>
        <dbReference type="Pfam" id="PF13399"/>
    </source>
</evidence>
<dbReference type="AlphaFoldDB" id="A0A1F4W2W5"/>
<comment type="caution">
    <text evidence="2">The sequence shown here is derived from an EMBL/GenBank/DDBJ whole genome shotgun (WGS) entry which is preliminary data.</text>
</comment>
<sequence length="347" mass="38366">MSAAARKKLKKRIVKLKRAVLGRAAKKRVVKYSTLLILVGLSCLFLALSSIYKYLNQNYAWAVEKSSYPTGTGTVTMAYAVKDGERLNEIRYIIFDKSNQRVFIYDMSPDMVFDVPGGFGYEKIGTLPLLATLKGENSEEKLTELLRNTLLGIFSYNVDHYIVVQNKVSVEFNRFFIEGNSLKALNPAFIHDVRSSVSTDLTLKDLYEFSTLINGLPEDRVYKIAVDGSGAILEEMSDLSMDSVLARERKSIAVLNGTPLSGIAGRTAKIVENMGGSVIAVGNTVRKFETSSLIVDDLDSASALFLKQVFGISVVESKDTTQLYDVSEVDRADMTLIIGVDIANKLY</sequence>
<evidence type="ECO:0000313" key="2">
    <source>
        <dbReference type="EMBL" id="OGC63383.1"/>
    </source>
</evidence>
<evidence type="ECO:0000313" key="3">
    <source>
        <dbReference type="Proteomes" id="UP000176614"/>
    </source>
</evidence>
<organism evidence="2 3">
    <name type="scientific">candidate division WWE3 bacterium RIFOXYA2_FULL_46_9</name>
    <dbReference type="NCBI Taxonomy" id="1802636"/>
    <lineage>
        <taxon>Bacteria</taxon>
        <taxon>Katanobacteria</taxon>
    </lineage>
</organism>
<dbReference type="EMBL" id="MEVT01000006">
    <property type="protein sequence ID" value="OGC63383.1"/>
    <property type="molecule type" value="Genomic_DNA"/>
</dbReference>
<dbReference type="Pfam" id="PF13399">
    <property type="entry name" value="LytR_C"/>
    <property type="match status" value="1"/>
</dbReference>
<protein>
    <recommendedName>
        <fullName evidence="1">LytR/CpsA/Psr regulator C-terminal domain-containing protein</fullName>
    </recommendedName>
</protein>
<dbReference type="Gene3D" id="3.30.70.2390">
    <property type="match status" value="1"/>
</dbReference>
<gene>
    <name evidence="2" type="ORF">A2264_01480</name>
</gene>
<dbReference type="Proteomes" id="UP000176614">
    <property type="component" value="Unassembled WGS sequence"/>
</dbReference>
<reference evidence="2 3" key="1">
    <citation type="journal article" date="2016" name="Nat. Commun.">
        <title>Thousands of microbial genomes shed light on interconnected biogeochemical processes in an aquifer system.</title>
        <authorList>
            <person name="Anantharaman K."/>
            <person name="Brown C.T."/>
            <person name="Hug L.A."/>
            <person name="Sharon I."/>
            <person name="Castelle C.J."/>
            <person name="Probst A.J."/>
            <person name="Thomas B.C."/>
            <person name="Singh A."/>
            <person name="Wilkins M.J."/>
            <person name="Karaoz U."/>
            <person name="Brodie E.L."/>
            <person name="Williams K.H."/>
            <person name="Hubbard S.S."/>
            <person name="Banfield J.F."/>
        </authorList>
    </citation>
    <scope>NUCLEOTIDE SEQUENCE [LARGE SCALE GENOMIC DNA]</scope>
</reference>
<accession>A0A1F4W2W5</accession>
<dbReference type="InterPro" id="IPR027381">
    <property type="entry name" value="LytR/CpsA/Psr_C"/>
</dbReference>
<feature type="domain" description="LytR/CpsA/Psr regulator C-terminal" evidence="1">
    <location>
        <begin position="251"/>
        <end position="340"/>
    </location>
</feature>
<proteinExistence type="predicted"/>